<evidence type="ECO:0000313" key="1">
    <source>
        <dbReference type="EMBL" id="MDU0352743.1"/>
    </source>
</evidence>
<dbReference type="RefSeq" id="WP_316024453.1">
    <property type="nucleotide sequence ID" value="NZ_JAWDIO010000002.1"/>
</dbReference>
<dbReference type="Proteomes" id="UP001247805">
    <property type="component" value="Unassembled WGS sequence"/>
</dbReference>
<accession>A0ABU3SRY4</accession>
<keyword evidence="2" id="KW-1185">Reference proteome</keyword>
<dbReference type="EMBL" id="JAWDIO010000002">
    <property type="protein sequence ID" value="MDU0352743.1"/>
    <property type="molecule type" value="Genomic_DNA"/>
</dbReference>
<organism evidence="1 2">
    <name type="scientific">Paraglaciecola aquimarina</name>
    <dbReference type="NCBI Taxonomy" id="1235557"/>
    <lineage>
        <taxon>Bacteria</taxon>
        <taxon>Pseudomonadati</taxon>
        <taxon>Pseudomonadota</taxon>
        <taxon>Gammaproteobacteria</taxon>
        <taxon>Alteromonadales</taxon>
        <taxon>Alteromonadaceae</taxon>
        <taxon>Paraglaciecola</taxon>
    </lineage>
</organism>
<comment type="caution">
    <text evidence="1">The sequence shown here is derived from an EMBL/GenBank/DDBJ whole genome shotgun (WGS) entry which is preliminary data.</text>
</comment>
<reference evidence="1 2" key="1">
    <citation type="submission" date="2023-10" db="EMBL/GenBank/DDBJ databases">
        <title>Glaciecola aquimarina strain GGW-M5 nov., isolated from a coastal seawater.</title>
        <authorList>
            <person name="Bayburt H."/>
            <person name="Kim J.M."/>
            <person name="Choi B.J."/>
            <person name="Jeon C.O."/>
        </authorList>
    </citation>
    <scope>NUCLEOTIDE SEQUENCE [LARGE SCALE GENOMIC DNA]</scope>
    <source>
        <strain evidence="1 2">KCTC 32108</strain>
    </source>
</reference>
<name>A0ABU3SRY4_9ALTE</name>
<protein>
    <submittedName>
        <fullName evidence="1">DUF6445 family protein</fullName>
    </submittedName>
</protein>
<gene>
    <name evidence="1" type="ORF">RS130_01350</name>
</gene>
<sequence>MLSTKLSHEVRHIGLEQQPILIIDDFVRDAKSLIDYAMTRQDVAPATGHYPGLRSQAPQLYQTCLVSSITELLHSTFSLDSDQLKQADSYFSVVATPVRELSVIQQLAHFDQPKEHELAVIHYLCNESHGGTSFYRHRSSGYEYINQSRHQAYLTQLEQEVSHRGASHQAKYLHGDDEIFERIFSVPAKFNRAVIYRCSSLHSGDIPSDYQFDMNPYTGRFTIASFVHG</sequence>
<evidence type="ECO:0000313" key="2">
    <source>
        <dbReference type="Proteomes" id="UP001247805"/>
    </source>
</evidence>
<proteinExistence type="predicted"/>
<dbReference type="Pfam" id="PF20043">
    <property type="entry name" value="DUF6445"/>
    <property type="match status" value="1"/>
</dbReference>
<dbReference type="InterPro" id="IPR045617">
    <property type="entry name" value="DUF6445"/>
</dbReference>